<dbReference type="GO" id="GO:0015631">
    <property type="term" value="F:tubulin binding"/>
    <property type="evidence" value="ECO:0007669"/>
    <property type="project" value="TreeGrafter"/>
</dbReference>
<feature type="signal peptide" evidence="5">
    <location>
        <begin position="1"/>
        <end position="23"/>
    </location>
</feature>
<feature type="region of interest" description="Disordered" evidence="4">
    <location>
        <begin position="36"/>
        <end position="61"/>
    </location>
</feature>
<feature type="compositionally biased region" description="Basic and acidic residues" evidence="4">
    <location>
        <begin position="42"/>
        <end position="51"/>
    </location>
</feature>
<keyword evidence="3" id="KW-0067">ATP-binding</keyword>
<dbReference type="RefSeq" id="XP_013384622.1">
    <property type="nucleotide sequence ID" value="XM_013529168.1"/>
</dbReference>
<evidence type="ECO:0000256" key="2">
    <source>
        <dbReference type="ARBA" id="ARBA00022741"/>
    </source>
</evidence>
<dbReference type="Pfam" id="PF03133">
    <property type="entry name" value="TTL"/>
    <property type="match status" value="1"/>
</dbReference>
<dbReference type="Gene3D" id="3.30.470.20">
    <property type="entry name" value="ATP-grasp fold, B domain"/>
    <property type="match status" value="1"/>
</dbReference>
<dbReference type="GO" id="GO:0000226">
    <property type="term" value="P:microtubule cytoskeleton organization"/>
    <property type="evidence" value="ECO:0007669"/>
    <property type="project" value="TreeGrafter"/>
</dbReference>
<evidence type="ECO:0000256" key="5">
    <source>
        <dbReference type="SAM" id="SignalP"/>
    </source>
</evidence>
<dbReference type="Proteomes" id="UP000085678">
    <property type="component" value="Unplaced"/>
</dbReference>
<evidence type="ECO:0000256" key="1">
    <source>
        <dbReference type="ARBA" id="ARBA00022598"/>
    </source>
</evidence>
<dbReference type="PROSITE" id="PS51221">
    <property type="entry name" value="TTL"/>
    <property type="match status" value="1"/>
</dbReference>
<protein>
    <submittedName>
        <fullName evidence="7">Tubulin polyglutamylase TTLL4-like</fullName>
    </submittedName>
</protein>
<dbReference type="InterPro" id="IPR004344">
    <property type="entry name" value="TTL/TTLL_fam"/>
</dbReference>
<gene>
    <name evidence="7" type="primary">LOC106154713</name>
</gene>
<dbReference type="PANTHER" id="PTHR12241:SF162">
    <property type="entry name" value="TUBULIN MONOGLUTAMYLASE TTLL4"/>
    <property type="match status" value="1"/>
</dbReference>
<keyword evidence="2" id="KW-0547">Nucleotide-binding</keyword>
<dbReference type="GO" id="GO:0036064">
    <property type="term" value="C:ciliary basal body"/>
    <property type="evidence" value="ECO:0007669"/>
    <property type="project" value="TreeGrafter"/>
</dbReference>
<dbReference type="FunCoup" id="A0A1S3HEW9">
    <property type="interactions" value="661"/>
</dbReference>
<evidence type="ECO:0000256" key="3">
    <source>
        <dbReference type="ARBA" id="ARBA00022840"/>
    </source>
</evidence>
<evidence type="ECO:0000256" key="4">
    <source>
        <dbReference type="SAM" id="MobiDB-lite"/>
    </source>
</evidence>
<dbReference type="KEGG" id="lak:106154713"/>
<organism evidence="6 7">
    <name type="scientific">Lingula anatina</name>
    <name type="common">Brachiopod</name>
    <name type="synonym">Lingula unguis</name>
    <dbReference type="NCBI Taxonomy" id="7574"/>
    <lineage>
        <taxon>Eukaryota</taxon>
        <taxon>Metazoa</taxon>
        <taxon>Spiralia</taxon>
        <taxon>Lophotrochozoa</taxon>
        <taxon>Brachiopoda</taxon>
        <taxon>Linguliformea</taxon>
        <taxon>Lingulata</taxon>
        <taxon>Lingulida</taxon>
        <taxon>Linguloidea</taxon>
        <taxon>Lingulidae</taxon>
        <taxon>Lingula</taxon>
    </lineage>
</organism>
<dbReference type="OrthoDB" id="202825at2759"/>
<proteinExistence type="predicted"/>
<sequence>MFRNSDGLSAYIVVLLIVCIVMANTGTSFTDDISKCTQTTDDGSRVSETGRADMVAGECPGQGPCRDADAVDPCAESQFTMDQSPGQHKDSSFEPRIEEDTTVNNDDDIQPSLIPSLFSNVPPTINFVRPDQKVKQFPSAIKNRLKYVEGMNGIVESYVVRSGFSVTSDTNNYILHFGIPFQPQDTQLNKHIRPQSKFNHIPASWHLGCKNMLAWGLVRQQRKYGEEEYGFFPKTYQFPHDKQAFKRAWDATPAGEMWIIKPACMSGGRGVSILTDLKEVPNDGVAQRYLLNPLLIDGAKMDLRIYVLVGSIDPLRVYIFPEGEVRIAMEKYSMDNFDRSDVHLTNFAVNKLNAEFTQDKLFDIRRTLTWFWHHLKEHYGAERQPIWDKIKDIVIKSILSGEEFMQAGTNSYVKNRHSVFELFGYDIFIDDNLKPWLMEINVSPKISNNTLKEVRGPMLADILNMAGVQIPDDDGDKSQGNSEETVPKHLVTDPRLWTQPLTDEEKQKQEKFTAMKDESQQQALLDELTPDDVRILINSFDENNRKGLFESIYPTPDTKKYHKFFKEPRYYNLLLCHWMQRYHLKEEEGIQVLESYCQQKKHLKP</sequence>
<dbReference type="GO" id="GO:0005524">
    <property type="term" value="F:ATP binding"/>
    <property type="evidence" value="ECO:0007669"/>
    <property type="project" value="UniProtKB-KW"/>
</dbReference>
<keyword evidence="6" id="KW-1185">Reference proteome</keyword>
<reference evidence="7" key="1">
    <citation type="submission" date="2025-08" db="UniProtKB">
        <authorList>
            <consortium name="RefSeq"/>
        </authorList>
    </citation>
    <scope>IDENTIFICATION</scope>
    <source>
        <tissue evidence="7">Gonads</tissue>
    </source>
</reference>
<dbReference type="AlphaFoldDB" id="A0A1S3HEW9"/>
<dbReference type="SUPFAM" id="SSF56059">
    <property type="entry name" value="Glutathione synthetase ATP-binding domain-like"/>
    <property type="match status" value="1"/>
</dbReference>
<accession>A0A1S3HEW9</accession>
<dbReference type="InParanoid" id="A0A1S3HEW9"/>
<keyword evidence="1" id="KW-0436">Ligase</keyword>
<feature type="chain" id="PRO_5010335440" evidence="5">
    <location>
        <begin position="24"/>
        <end position="605"/>
    </location>
</feature>
<name>A0A1S3HEW9_LINAN</name>
<evidence type="ECO:0000313" key="7">
    <source>
        <dbReference type="RefSeq" id="XP_013384622.1"/>
    </source>
</evidence>
<evidence type="ECO:0000313" key="6">
    <source>
        <dbReference type="Proteomes" id="UP000085678"/>
    </source>
</evidence>
<dbReference type="GeneID" id="106154713"/>
<keyword evidence="5" id="KW-0732">Signal</keyword>
<dbReference type="GO" id="GO:0070740">
    <property type="term" value="F:tubulin-glutamic acid ligase activity"/>
    <property type="evidence" value="ECO:0007669"/>
    <property type="project" value="TreeGrafter"/>
</dbReference>
<dbReference type="PANTHER" id="PTHR12241">
    <property type="entry name" value="TUBULIN POLYGLUTAMYLASE"/>
    <property type="match status" value="1"/>
</dbReference>